<feature type="domain" description="ABC transmembrane type-2" evidence="9">
    <location>
        <begin position="32"/>
        <end position="251"/>
    </location>
</feature>
<dbReference type="PANTHER" id="PTHR30413">
    <property type="entry name" value="INNER MEMBRANE TRANSPORT PERMEASE"/>
    <property type="match status" value="1"/>
</dbReference>
<keyword evidence="7 8" id="KW-0472">Membrane</keyword>
<dbReference type="GO" id="GO:0140359">
    <property type="term" value="F:ABC-type transporter activity"/>
    <property type="evidence" value="ECO:0007669"/>
    <property type="project" value="InterPro"/>
</dbReference>
<dbReference type="eggNOG" id="COG1682">
    <property type="taxonomic scope" value="Bacteria"/>
</dbReference>
<dbReference type="AlphaFoldDB" id="A5CZ10"/>
<evidence type="ECO:0000256" key="7">
    <source>
        <dbReference type="ARBA" id="ARBA00023136"/>
    </source>
</evidence>
<feature type="transmembrane region" description="Helical" evidence="8">
    <location>
        <begin position="137"/>
        <end position="160"/>
    </location>
</feature>
<evidence type="ECO:0000259" key="9">
    <source>
        <dbReference type="PROSITE" id="PS51012"/>
    </source>
</evidence>
<evidence type="ECO:0000256" key="2">
    <source>
        <dbReference type="ARBA" id="ARBA00007783"/>
    </source>
</evidence>
<dbReference type="InterPro" id="IPR013525">
    <property type="entry name" value="ABC2_TM"/>
</dbReference>
<dbReference type="STRING" id="370438.PTH_2576"/>
<evidence type="ECO:0000256" key="1">
    <source>
        <dbReference type="ARBA" id="ARBA00004651"/>
    </source>
</evidence>
<feature type="transmembrane region" description="Helical" evidence="8">
    <location>
        <begin position="107"/>
        <end position="131"/>
    </location>
</feature>
<evidence type="ECO:0000256" key="8">
    <source>
        <dbReference type="RuleBase" id="RU361157"/>
    </source>
</evidence>
<dbReference type="InterPro" id="IPR047817">
    <property type="entry name" value="ABC2_TM_bact-type"/>
</dbReference>
<evidence type="ECO:0000313" key="10">
    <source>
        <dbReference type="EMBL" id="BAF60757.1"/>
    </source>
</evidence>
<keyword evidence="6 8" id="KW-1133">Transmembrane helix</keyword>
<dbReference type="PROSITE" id="PS51012">
    <property type="entry name" value="ABC_TM2"/>
    <property type="match status" value="1"/>
</dbReference>
<keyword evidence="4 8" id="KW-1003">Cell membrane</keyword>
<dbReference type="GO" id="GO:0015920">
    <property type="term" value="P:lipopolysaccharide transport"/>
    <property type="evidence" value="ECO:0007669"/>
    <property type="project" value="TreeGrafter"/>
</dbReference>
<dbReference type="GO" id="GO:0005886">
    <property type="term" value="C:plasma membrane"/>
    <property type="evidence" value="ECO:0007669"/>
    <property type="project" value="UniProtKB-SubCell"/>
</dbReference>
<feature type="transmembrane region" description="Helical" evidence="8">
    <location>
        <begin position="73"/>
        <end position="95"/>
    </location>
</feature>
<gene>
    <name evidence="10" type="primary">TagG</name>
    <name evidence="10" type="ordered locus">PTH_2576</name>
</gene>
<keyword evidence="3 8" id="KW-0813">Transport</keyword>
<sequence>MFEFAKEIFYNRYVIWSLVMNDLKNRYRRSFLGFAWSFVSPLAMVIIIGFVFSEVLGQPIEEFVPYLFAGLNPWIFITTCADAGAISFISAEGYIKQSNIPLIVFPLRVALGGFINLIFALAAFIVLIIIFQNERLAIGTFAVIPGLLALFIVGFSFAIISGIAHTNIRDYSHIQSLVLQAVFYATPIMFPSKMLGKKLAWLYKYNPIYHILETIRIPILEHKFPNPESWLWTALFSLFMLLSSLLFLKKTKRVLVFKI</sequence>
<dbReference type="EMBL" id="AP009389">
    <property type="protein sequence ID" value="BAF60757.1"/>
    <property type="molecule type" value="Genomic_DNA"/>
</dbReference>
<dbReference type="HOGENOM" id="CLU_060703_0_0_9"/>
<name>A5CZ10_PELTS</name>
<evidence type="ECO:0000256" key="6">
    <source>
        <dbReference type="ARBA" id="ARBA00022989"/>
    </source>
</evidence>
<feature type="transmembrane region" description="Helical" evidence="8">
    <location>
        <begin position="172"/>
        <end position="190"/>
    </location>
</feature>
<feature type="transmembrane region" description="Helical" evidence="8">
    <location>
        <begin position="230"/>
        <end position="248"/>
    </location>
</feature>
<evidence type="ECO:0000256" key="3">
    <source>
        <dbReference type="ARBA" id="ARBA00022448"/>
    </source>
</evidence>
<accession>A5CZ10</accession>
<keyword evidence="11" id="KW-1185">Reference proteome</keyword>
<protein>
    <recommendedName>
        <fullName evidence="8">Transport permease protein</fullName>
    </recommendedName>
</protein>
<dbReference type="Proteomes" id="UP000006556">
    <property type="component" value="Chromosome"/>
</dbReference>
<reference evidence="11" key="1">
    <citation type="journal article" date="2008" name="Genome Res.">
        <title>The genome of Pelotomaculum thermopropionicum reveals niche-associated evolution in anaerobic microbiota.</title>
        <authorList>
            <person name="Kosaka T."/>
            <person name="Kato S."/>
            <person name="Shimoyama T."/>
            <person name="Ishii S."/>
            <person name="Abe T."/>
            <person name="Watanabe K."/>
        </authorList>
    </citation>
    <scope>NUCLEOTIDE SEQUENCE [LARGE SCALE GENOMIC DNA]</scope>
    <source>
        <strain evidence="11">DSM 13744 / JCM 10971 / SI</strain>
    </source>
</reference>
<feature type="transmembrane region" description="Helical" evidence="8">
    <location>
        <begin position="31"/>
        <end position="53"/>
    </location>
</feature>
<dbReference type="KEGG" id="pth:PTH_2576"/>
<dbReference type="PANTHER" id="PTHR30413:SF10">
    <property type="entry name" value="CAPSULE POLYSACCHARIDE EXPORT INNER-MEMBRANE PROTEIN CTRC"/>
    <property type="match status" value="1"/>
</dbReference>
<evidence type="ECO:0000313" key="11">
    <source>
        <dbReference type="Proteomes" id="UP000006556"/>
    </source>
</evidence>
<proteinExistence type="inferred from homology"/>
<comment type="similarity">
    <text evidence="2 8">Belongs to the ABC-2 integral membrane protein family.</text>
</comment>
<organism evidence="10 11">
    <name type="scientific">Pelotomaculum thermopropionicum (strain DSM 13744 / JCM 10971 / SI)</name>
    <dbReference type="NCBI Taxonomy" id="370438"/>
    <lineage>
        <taxon>Bacteria</taxon>
        <taxon>Bacillati</taxon>
        <taxon>Bacillota</taxon>
        <taxon>Clostridia</taxon>
        <taxon>Eubacteriales</taxon>
        <taxon>Desulfotomaculaceae</taxon>
        <taxon>Pelotomaculum</taxon>
    </lineage>
</organism>
<keyword evidence="5 8" id="KW-0812">Transmembrane</keyword>
<comment type="subcellular location">
    <subcellularLocation>
        <location evidence="1 8">Cell membrane</location>
        <topology evidence="1 8">Multi-pass membrane protein</topology>
    </subcellularLocation>
</comment>
<evidence type="ECO:0000256" key="4">
    <source>
        <dbReference type="ARBA" id="ARBA00022475"/>
    </source>
</evidence>
<dbReference type="Pfam" id="PF01061">
    <property type="entry name" value="ABC2_membrane"/>
    <property type="match status" value="1"/>
</dbReference>
<evidence type="ECO:0000256" key="5">
    <source>
        <dbReference type="ARBA" id="ARBA00022692"/>
    </source>
</evidence>